<name>A0A8J3GFI8_9BACT</name>
<evidence type="ECO:0008006" key="3">
    <source>
        <dbReference type="Google" id="ProtNLM"/>
    </source>
</evidence>
<dbReference type="Proteomes" id="UP000642829">
    <property type="component" value="Unassembled WGS sequence"/>
</dbReference>
<dbReference type="EMBL" id="BMXG01000015">
    <property type="protein sequence ID" value="GHC06393.1"/>
    <property type="molecule type" value="Genomic_DNA"/>
</dbReference>
<dbReference type="InterPro" id="IPR013320">
    <property type="entry name" value="ConA-like_dom_sf"/>
</dbReference>
<dbReference type="SUPFAM" id="SSF49899">
    <property type="entry name" value="Concanavalin A-like lectins/glucanases"/>
    <property type="match status" value="1"/>
</dbReference>
<reference evidence="1" key="1">
    <citation type="journal article" date="2014" name="Int. J. Syst. Evol. Microbiol.">
        <title>Complete genome sequence of Corynebacterium casei LMG S-19264T (=DSM 44701T), isolated from a smear-ripened cheese.</title>
        <authorList>
            <consortium name="US DOE Joint Genome Institute (JGI-PGF)"/>
            <person name="Walter F."/>
            <person name="Albersmeier A."/>
            <person name="Kalinowski J."/>
            <person name="Ruckert C."/>
        </authorList>
    </citation>
    <scope>NUCLEOTIDE SEQUENCE</scope>
    <source>
        <strain evidence="1">KCTC 12870</strain>
    </source>
</reference>
<evidence type="ECO:0000313" key="2">
    <source>
        <dbReference type="Proteomes" id="UP000642829"/>
    </source>
</evidence>
<dbReference type="Gene3D" id="3.20.20.80">
    <property type="entry name" value="Glycosidases"/>
    <property type="match status" value="1"/>
</dbReference>
<comment type="caution">
    <text evidence="1">The sequence shown here is derived from an EMBL/GenBank/DDBJ whole genome shotgun (WGS) entry which is preliminary data.</text>
</comment>
<accession>A0A8J3GFI8</accession>
<reference evidence="1" key="2">
    <citation type="submission" date="2020-09" db="EMBL/GenBank/DDBJ databases">
        <authorList>
            <person name="Sun Q."/>
            <person name="Kim S."/>
        </authorList>
    </citation>
    <scope>NUCLEOTIDE SEQUENCE</scope>
    <source>
        <strain evidence="1">KCTC 12870</strain>
    </source>
</reference>
<gene>
    <name evidence="1" type="ORF">GCM10007047_24410</name>
</gene>
<evidence type="ECO:0000313" key="1">
    <source>
        <dbReference type="EMBL" id="GHC06393.1"/>
    </source>
</evidence>
<keyword evidence="2" id="KW-1185">Reference proteome</keyword>
<protein>
    <recommendedName>
        <fullName evidence="3">LamG-like jellyroll fold domain-containing protein</fullName>
    </recommendedName>
</protein>
<dbReference type="Pfam" id="PF13385">
    <property type="entry name" value="Laminin_G_3"/>
    <property type="match status" value="1"/>
</dbReference>
<dbReference type="Gene3D" id="2.60.120.200">
    <property type="match status" value="1"/>
</dbReference>
<proteinExistence type="predicted"/>
<dbReference type="AlphaFoldDB" id="A0A8J3GFI8"/>
<sequence>MRRFIILKPLYFNTLVIALTSFLLSPHLSVGEPIQLPNADWAFEASAPELAANEAVWIELRDAQGERLYRLGLNGNQAILQHWKSGDWVKRWNEKRVDDIPYDFAVIRVGNRLFFEAGGKGVIRAVEEINASQVPVILDGTVRRATDSQAAMSNVSYRTPLREAAEESPPATITDTAFACYLPWFPADYTALGYQRQYDFPVIPLLPNPDYDNVTAQYEIMHASGIDVVSADIVFFNTDRVRAGAVIFKRLLDSIPGDGSDTVKIVPMLELKDIDAAIDGTIYLLDRFGDDPRWFKIDGRPFILTYHNGAHMDMTPELWTKLTSKVRASGFDPVWIYNFGGIKVALSGTVDLDEAREIAKVSDGVFHFSGSSLTDAGRFPGYARQHLGDDFPDLIVGGSIHQGYYSNRTYNRNVISNRHTAELREMWNFVKAGNPDFVHLTTWNDYNEATTFCPSYSDIGARLEIVQRMLSDYFKQPLPKGKSGEPELVLSYRKEMYPGEPLELEVLPLPSELGPKKGRVTVIVKTASGETLMEETSPEIDFTSMEPWYCGVDIPSDFPAPTVLRISATYQGAKSSSIDYANLPDIFIAQTSSYGDQLYYSIPLHRLAKAADGLSIVVNGVGQGKVTGSGLYSIAYDVQQESALVAASKRGHLMRFLAPLDVSGAEVSQLNTQVVLEPKTADMPKSSAEWQTRWITAERGADYFAAVAQFPDGSWAYSPTVIAEPIVSTQNLMAEWVFTGPKPALMGNVKGLDKPQDIIADRSIYGHDLVIPEDMGSTFIDLPGNGRALRFDGRTILKSEHDTAANGPVAVEALFRLTETGRYQVIAMQRGAQATLVVEKDGRLAALRLPENRRHPNPFVKAFSKEPLEAGRFYHAVISYNGRELSLYLDGEFQDSIACIGTRSTEGFALGGPAGNPLVTKAVDEMPANGFFTGDMVKFSVYGQAISADEVAILNQNAQLLPFWER</sequence>
<organism evidence="1 2">
    <name type="scientific">Cerasicoccus arenae</name>
    <dbReference type="NCBI Taxonomy" id="424488"/>
    <lineage>
        <taxon>Bacteria</taxon>
        <taxon>Pseudomonadati</taxon>
        <taxon>Verrucomicrobiota</taxon>
        <taxon>Opitutia</taxon>
        <taxon>Puniceicoccales</taxon>
        <taxon>Cerasicoccaceae</taxon>
        <taxon>Cerasicoccus</taxon>
    </lineage>
</organism>